<dbReference type="OrthoDB" id="9775607at2"/>
<dbReference type="AlphaFoldDB" id="A0A150X130"/>
<proteinExistence type="predicted"/>
<evidence type="ECO:0000259" key="2">
    <source>
        <dbReference type="Pfam" id="PF07969"/>
    </source>
</evidence>
<accession>A0A150X130</accession>
<dbReference type="Gene3D" id="2.30.40.10">
    <property type="entry name" value="Urease, subunit C, domain 1"/>
    <property type="match status" value="1"/>
</dbReference>
<comment type="caution">
    <text evidence="3">The sequence shown here is derived from an EMBL/GenBank/DDBJ whole genome shotgun (WGS) entry which is preliminary data.</text>
</comment>
<keyword evidence="4" id="KW-1185">Reference proteome</keyword>
<feature type="domain" description="Amidohydrolase 3" evidence="2">
    <location>
        <begin position="68"/>
        <end position="235"/>
    </location>
</feature>
<evidence type="ECO:0000256" key="1">
    <source>
        <dbReference type="SAM" id="SignalP"/>
    </source>
</evidence>
<dbReference type="EMBL" id="LQZQ01000049">
    <property type="protein sequence ID" value="KYG72282.1"/>
    <property type="molecule type" value="Genomic_DNA"/>
</dbReference>
<name>A0A150X130_ROSEK</name>
<dbReference type="STRING" id="279360.MB14_09585"/>
<dbReference type="InterPro" id="IPR023100">
    <property type="entry name" value="D-aminoacylase_insert_dom_sf"/>
</dbReference>
<dbReference type="SUPFAM" id="SSF51556">
    <property type="entry name" value="Metallo-dependent hydrolases"/>
    <property type="match status" value="1"/>
</dbReference>
<dbReference type="SUPFAM" id="SSF51338">
    <property type="entry name" value="Composite domain of metallo-dependent hydrolases"/>
    <property type="match status" value="1"/>
</dbReference>
<protein>
    <submittedName>
        <fullName evidence="3">Aminoacylase</fullName>
    </submittedName>
</protein>
<dbReference type="InterPro" id="IPR011059">
    <property type="entry name" value="Metal-dep_hydrolase_composite"/>
</dbReference>
<dbReference type="GO" id="GO:0016811">
    <property type="term" value="F:hydrolase activity, acting on carbon-nitrogen (but not peptide) bonds, in linear amides"/>
    <property type="evidence" value="ECO:0007669"/>
    <property type="project" value="InterPro"/>
</dbReference>
<feature type="signal peptide" evidence="1">
    <location>
        <begin position="1"/>
        <end position="23"/>
    </location>
</feature>
<dbReference type="InterPro" id="IPR050378">
    <property type="entry name" value="Metallo-dep_Hydrolases_sf"/>
</dbReference>
<evidence type="ECO:0000313" key="3">
    <source>
        <dbReference type="EMBL" id="KYG72282.1"/>
    </source>
</evidence>
<dbReference type="InterPro" id="IPR013108">
    <property type="entry name" value="Amidohydro_3"/>
</dbReference>
<dbReference type="PANTHER" id="PTHR11647">
    <property type="entry name" value="HYDRANTOINASE/DIHYDROPYRIMIDINASE FAMILY MEMBER"/>
    <property type="match status" value="1"/>
</dbReference>
<dbReference type="Proteomes" id="UP000075583">
    <property type="component" value="Unassembled WGS sequence"/>
</dbReference>
<evidence type="ECO:0000313" key="4">
    <source>
        <dbReference type="Proteomes" id="UP000075583"/>
    </source>
</evidence>
<dbReference type="Gene3D" id="3.30.1490.130">
    <property type="entry name" value="D-aminoacylase. Domain 3"/>
    <property type="match status" value="1"/>
</dbReference>
<dbReference type="PROSITE" id="PS51257">
    <property type="entry name" value="PROKAR_LIPOPROTEIN"/>
    <property type="match status" value="1"/>
</dbReference>
<gene>
    <name evidence="3" type="ORF">MB14_09585</name>
</gene>
<dbReference type="GO" id="GO:0016812">
    <property type="term" value="F:hydrolase activity, acting on carbon-nitrogen (but not peptide) bonds, in cyclic amides"/>
    <property type="evidence" value="ECO:0007669"/>
    <property type="project" value="TreeGrafter"/>
</dbReference>
<reference evidence="3" key="1">
    <citation type="submission" date="2016-01" db="EMBL/GenBank/DDBJ databases">
        <title>Genome sequencing of Roseivirga ehrenbergii KMM 6017.</title>
        <authorList>
            <person name="Selvaratnam C."/>
            <person name="Thevarajoo S."/>
            <person name="Goh K.M."/>
            <person name="Ee R."/>
            <person name="Chan K.-G."/>
            <person name="Chong C.S."/>
        </authorList>
    </citation>
    <scope>NUCLEOTIDE SEQUENCE [LARGE SCALE GENOMIC DNA]</scope>
    <source>
        <strain evidence="3">KMM 6017</strain>
    </source>
</reference>
<dbReference type="Gene3D" id="3.20.20.140">
    <property type="entry name" value="Metal-dependent hydrolases"/>
    <property type="match status" value="1"/>
</dbReference>
<organism evidence="3 4">
    <name type="scientific">Roseivirga ehrenbergii (strain DSM 102268 / JCM 13514 / KCTC 12282 / NCIMB 14502 / KMM 6017)</name>
    <dbReference type="NCBI Taxonomy" id="279360"/>
    <lineage>
        <taxon>Bacteria</taxon>
        <taxon>Pseudomonadati</taxon>
        <taxon>Bacteroidota</taxon>
        <taxon>Cytophagia</taxon>
        <taxon>Cytophagales</taxon>
        <taxon>Roseivirgaceae</taxon>
        <taxon>Roseivirga</taxon>
    </lineage>
</organism>
<keyword evidence="1" id="KW-0732">Signal</keyword>
<sequence>MFKKLLFAALIFCFMLSCGTSVSYDIIIENGTVYDGTTNVEQVTDIGINGDQIVKIGDLSKAKATKRIDATGLAVSPGFIDMHAHVESIMRLPAAESAIKQGVTTVLGGPDGRGPSPMKVYLDSLEGYDLGVNAAYLVGHNSIRRAVMQTDNREPTAEELEEMKAKVQEAMDNGAFGISTGLKYVPGSFSKVDEVIALSKVAGEAGGIYTSHLREEGLGLLDAVQEAIMISREAHIPVILTHHKAIGRPMWGASIKTLTMIDSARNIGLDIMADQYPYTASSTGISVLIPTWAMAGGTSALKKRLEDPKTKEKIIEEIMFNLEFDRGGAQLDVVQFASFKYKPELNGKTLKDWAIQRGLEPTFRNGAELVIEAQLNGGASCVFHAINEEDVKRIMQHPMVMVASDGSLLEPGVGHPHPRGYGTFPRVLGYYVREEGVINLQTALRKMTSMPADRLGLTDRGYIKEGMKADITVFNPKTVIDKGTFEDPHHYPEGIDYVIVNGKLTIDQGELTSERAGRVLRKKQ</sequence>
<dbReference type="GO" id="GO:0005829">
    <property type="term" value="C:cytosol"/>
    <property type="evidence" value="ECO:0007669"/>
    <property type="project" value="TreeGrafter"/>
</dbReference>
<feature type="chain" id="PRO_5007574109" evidence="1">
    <location>
        <begin position="24"/>
        <end position="524"/>
    </location>
</feature>
<dbReference type="RefSeq" id="WP_062593399.1">
    <property type="nucleotide sequence ID" value="NZ_LQZQ01000049.1"/>
</dbReference>
<dbReference type="InterPro" id="IPR032466">
    <property type="entry name" value="Metal_Hydrolase"/>
</dbReference>
<dbReference type="PANTHER" id="PTHR11647:SF1">
    <property type="entry name" value="COLLAPSIN RESPONSE MEDIATOR PROTEIN"/>
    <property type="match status" value="1"/>
</dbReference>
<dbReference type="CDD" id="cd01297">
    <property type="entry name" value="D-aminoacylase"/>
    <property type="match status" value="1"/>
</dbReference>
<dbReference type="Pfam" id="PF07969">
    <property type="entry name" value="Amidohydro_3"/>
    <property type="match status" value="2"/>
</dbReference>
<feature type="domain" description="Amidohydrolase 3" evidence="2">
    <location>
        <begin position="382"/>
        <end position="505"/>
    </location>
</feature>